<name>A0ABT1UHU0_9GAMM</name>
<evidence type="ECO:0000313" key="4">
    <source>
        <dbReference type="Proteomes" id="UP001524569"/>
    </source>
</evidence>
<organism evidence="3 4">
    <name type="scientific">Methylomonas aurea</name>
    <dbReference type="NCBI Taxonomy" id="2952224"/>
    <lineage>
        <taxon>Bacteria</taxon>
        <taxon>Pseudomonadati</taxon>
        <taxon>Pseudomonadota</taxon>
        <taxon>Gammaproteobacteria</taxon>
        <taxon>Methylococcales</taxon>
        <taxon>Methylococcaceae</taxon>
        <taxon>Methylomonas</taxon>
    </lineage>
</organism>
<feature type="domain" description="Beta-ketoacyl synthase-like N-terminal" evidence="2">
    <location>
        <begin position="23"/>
        <end position="240"/>
    </location>
</feature>
<protein>
    <submittedName>
        <fullName evidence="3">Beta-ketoacyl synthase chain length factor</fullName>
    </submittedName>
</protein>
<gene>
    <name evidence="3" type="ORF">NP603_11645</name>
</gene>
<sequence length="242" mass="26084">MAYPFIIRRWSAWAPGVQTQDDWQQFAAGRKPPDHQAPPPLQSTPKPLQRRLSPLAKAAMFVVEQCLAPGEQMPAVFSSSHGEIGKCLDMLNDLQQGEELSPTAFSLSVHNAIAGLFSIAYANRCEINCVAPGAGGLGPGLIEALGLLHSGYGEVLLVYYDEVLPDFFPATGFAASLPFPCAAALRLTLDGPGLALEFSPTSSTRQDGDQPLQLPAFIEFLAADRSRLHLGNGGRGWQWQKL</sequence>
<feature type="region of interest" description="Disordered" evidence="1">
    <location>
        <begin position="28"/>
        <end position="47"/>
    </location>
</feature>
<dbReference type="RefSeq" id="WP_256611053.1">
    <property type="nucleotide sequence ID" value="NZ_JANIBM010000012.1"/>
</dbReference>
<comment type="caution">
    <text evidence="3">The sequence shown here is derived from an EMBL/GenBank/DDBJ whole genome shotgun (WGS) entry which is preliminary data.</text>
</comment>
<proteinExistence type="predicted"/>
<reference evidence="3 4" key="1">
    <citation type="submission" date="2022-07" db="EMBL/GenBank/DDBJ databases">
        <title>Methylomonas rivi sp. nov., Methylomonas rosea sp. nov., Methylomonas aureus sp. nov. and Methylomonas subterranea sp. nov., four novel methanotrophs isolated from a freshwater creek and the deep terrestrial subsurface.</title>
        <authorList>
            <person name="Abin C."/>
            <person name="Sankaranarayanan K."/>
            <person name="Garner C."/>
            <person name="Sindelar R."/>
            <person name="Kotary K."/>
            <person name="Garner R."/>
            <person name="Barclay S."/>
            <person name="Lawson P."/>
            <person name="Krumholz L."/>
        </authorList>
    </citation>
    <scope>NUCLEOTIDE SEQUENCE [LARGE SCALE GENOMIC DNA]</scope>
    <source>
        <strain evidence="3 4">SURF-1</strain>
    </source>
</reference>
<accession>A0ABT1UHU0</accession>
<dbReference type="EMBL" id="JANIBM010000012">
    <property type="protein sequence ID" value="MCQ8181765.1"/>
    <property type="molecule type" value="Genomic_DNA"/>
</dbReference>
<dbReference type="Proteomes" id="UP001524569">
    <property type="component" value="Unassembled WGS sequence"/>
</dbReference>
<evidence type="ECO:0000313" key="3">
    <source>
        <dbReference type="EMBL" id="MCQ8181765.1"/>
    </source>
</evidence>
<evidence type="ECO:0000256" key="1">
    <source>
        <dbReference type="SAM" id="MobiDB-lite"/>
    </source>
</evidence>
<dbReference type="InterPro" id="IPR014030">
    <property type="entry name" value="Ketoacyl_synth_N"/>
</dbReference>
<keyword evidence="4" id="KW-1185">Reference proteome</keyword>
<evidence type="ECO:0000259" key="2">
    <source>
        <dbReference type="Pfam" id="PF13723"/>
    </source>
</evidence>
<dbReference type="Pfam" id="PF13723">
    <property type="entry name" value="Ketoacyl-synt_2"/>
    <property type="match status" value="1"/>
</dbReference>